<feature type="region of interest" description="Disordered" evidence="1">
    <location>
        <begin position="167"/>
        <end position="249"/>
    </location>
</feature>
<dbReference type="InParanoid" id="A0A165HQD7"/>
<feature type="compositionally biased region" description="Low complexity" evidence="1">
    <location>
        <begin position="352"/>
        <end position="366"/>
    </location>
</feature>
<dbReference type="AlphaFoldDB" id="A0A165HQD7"/>
<feature type="compositionally biased region" description="Low complexity" evidence="1">
    <location>
        <begin position="311"/>
        <end position="331"/>
    </location>
</feature>
<gene>
    <name evidence="2" type="ORF">EXIGLDRAFT_836517</name>
</gene>
<dbReference type="Proteomes" id="UP000077266">
    <property type="component" value="Unassembled WGS sequence"/>
</dbReference>
<feature type="region of interest" description="Disordered" evidence="1">
    <location>
        <begin position="307"/>
        <end position="331"/>
    </location>
</feature>
<sequence>MAGRRNENRFRHFSLLLFRWSSHTLSPTPTFIPTCNMSAPTNTKPSFLSRIGAQARRVFHPRLSSHWGLATAADDDSELSNRTPTAPTPMSSPPAWARAAPPFTPLRAARPASPVLTCTPLTLSSLGSSSNTLSEWLERYYSDQDNALRTPSGDNGDSILVKQPSDDVVESGVGTSYTLPPFPKSTSHHLLASSPRIYDDDDDDDMDVTQDLEDHQMRSPPRSSRSPSPTSSVRGLPPSSPRGHDDDEDADNMDIAVLEVPAEQDAAAVDENMLDLAPAPAAPVAALPFALLEHPLADQDNTRDWFVVNNPTSPHASTTSSTTPSSAFSPSDGLAPVTLASVPSPALPATLAAPAPAPSASRASRPSRPHLPLPVPVIGKRAHHDSDDEERVTKKIKAPTPSATQPVTQKPTKIERRAAFRVSKSAAAAHAIHLPDDVASTREHMEVDDGAVAVPDSFDRHWSSGTPIIDVDVDAFSAYIKRRTEVSQLLLEWTGSLYVNVLDSVNGERQFVRCSPSVLSKLDVRVKKLTLGDTIPDDYLDALEAANGLDAEEIVVRVSGRANTPLFQRTRRLLSLPSLRRIVFVSGDCSSHTRHPVPWEYVERVVGTVFKTERKLAVDHTKIFVVGAGNHEVELRSVCDF</sequence>
<keyword evidence="3" id="KW-1185">Reference proteome</keyword>
<feature type="compositionally biased region" description="Low complexity" evidence="1">
    <location>
        <begin position="218"/>
        <end position="234"/>
    </location>
</feature>
<evidence type="ECO:0000313" key="3">
    <source>
        <dbReference type="Proteomes" id="UP000077266"/>
    </source>
</evidence>
<dbReference type="EMBL" id="KV426010">
    <property type="protein sequence ID" value="KZV92312.1"/>
    <property type="molecule type" value="Genomic_DNA"/>
</dbReference>
<feature type="region of interest" description="Disordered" evidence="1">
    <location>
        <begin position="352"/>
        <end position="410"/>
    </location>
</feature>
<protein>
    <submittedName>
        <fullName evidence="2">Uncharacterized protein</fullName>
    </submittedName>
</protein>
<evidence type="ECO:0000256" key="1">
    <source>
        <dbReference type="SAM" id="MobiDB-lite"/>
    </source>
</evidence>
<feature type="region of interest" description="Disordered" evidence="1">
    <location>
        <begin position="73"/>
        <end position="96"/>
    </location>
</feature>
<reference evidence="2 3" key="1">
    <citation type="journal article" date="2016" name="Mol. Biol. Evol.">
        <title>Comparative Genomics of Early-Diverging Mushroom-Forming Fungi Provides Insights into the Origins of Lignocellulose Decay Capabilities.</title>
        <authorList>
            <person name="Nagy L.G."/>
            <person name="Riley R."/>
            <person name="Tritt A."/>
            <person name="Adam C."/>
            <person name="Daum C."/>
            <person name="Floudas D."/>
            <person name="Sun H."/>
            <person name="Yadav J.S."/>
            <person name="Pangilinan J."/>
            <person name="Larsson K.H."/>
            <person name="Matsuura K."/>
            <person name="Barry K."/>
            <person name="Labutti K."/>
            <person name="Kuo R."/>
            <person name="Ohm R.A."/>
            <person name="Bhattacharya S.S."/>
            <person name="Shirouzu T."/>
            <person name="Yoshinaga Y."/>
            <person name="Martin F.M."/>
            <person name="Grigoriev I.V."/>
            <person name="Hibbett D.S."/>
        </authorList>
    </citation>
    <scope>NUCLEOTIDE SEQUENCE [LARGE SCALE GENOMIC DNA]</scope>
    <source>
        <strain evidence="2 3">HHB12029</strain>
    </source>
</reference>
<evidence type="ECO:0000313" key="2">
    <source>
        <dbReference type="EMBL" id="KZV92312.1"/>
    </source>
</evidence>
<feature type="compositionally biased region" description="Polar residues" evidence="1">
    <location>
        <begin position="401"/>
        <end position="410"/>
    </location>
</feature>
<organism evidence="2 3">
    <name type="scientific">Exidia glandulosa HHB12029</name>
    <dbReference type="NCBI Taxonomy" id="1314781"/>
    <lineage>
        <taxon>Eukaryota</taxon>
        <taxon>Fungi</taxon>
        <taxon>Dikarya</taxon>
        <taxon>Basidiomycota</taxon>
        <taxon>Agaricomycotina</taxon>
        <taxon>Agaricomycetes</taxon>
        <taxon>Auriculariales</taxon>
        <taxon>Exidiaceae</taxon>
        <taxon>Exidia</taxon>
    </lineage>
</organism>
<proteinExistence type="predicted"/>
<name>A0A165HQD7_EXIGL</name>
<feature type="compositionally biased region" description="Acidic residues" evidence="1">
    <location>
        <begin position="199"/>
        <end position="211"/>
    </location>
</feature>
<accession>A0A165HQD7</accession>